<evidence type="ECO:0000256" key="1">
    <source>
        <dbReference type="SAM" id="SignalP"/>
    </source>
</evidence>
<evidence type="ECO:0000313" key="3">
    <source>
        <dbReference type="Proteomes" id="UP001215598"/>
    </source>
</evidence>
<dbReference type="Proteomes" id="UP001215598">
    <property type="component" value="Unassembled WGS sequence"/>
</dbReference>
<accession>A0AAD7K011</accession>
<protein>
    <submittedName>
        <fullName evidence="2">Uncharacterized protein</fullName>
    </submittedName>
</protein>
<dbReference type="EMBL" id="JARKIB010000012">
    <property type="protein sequence ID" value="KAJ7773992.1"/>
    <property type="molecule type" value="Genomic_DNA"/>
</dbReference>
<feature type="non-terminal residue" evidence="2">
    <location>
        <position position="1"/>
    </location>
</feature>
<comment type="caution">
    <text evidence="2">The sequence shown here is derived from an EMBL/GenBank/DDBJ whole genome shotgun (WGS) entry which is preliminary data.</text>
</comment>
<name>A0AAD7K011_9AGAR</name>
<proteinExistence type="predicted"/>
<evidence type="ECO:0000313" key="2">
    <source>
        <dbReference type="EMBL" id="KAJ7773992.1"/>
    </source>
</evidence>
<gene>
    <name evidence="2" type="ORF">B0H16DRAFT_1510667</name>
</gene>
<feature type="signal peptide" evidence="1">
    <location>
        <begin position="1"/>
        <end position="19"/>
    </location>
</feature>
<dbReference type="AlphaFoldDB" id="A0AAD7K011"/>
<keyword evidence="1" id="KW-0732">Signal</keyword>
<keyword evidence="3" id="KW-1185">Reference proteome</keyword>
<feature type="chain" id="PRO_5041929386" evidence="1">
    <location>
        <begin position="20"/>
        <end position="86"/>
    </location>
</feature>
<sequence>MRPTIAILLVASLVSLTRAFTDNCNYFATHGSFGAPQECTSFCFNCCKEFPDDISCPTGDCIGDCVGETPSLSPIYEPLRPNFVLD</sequence>
<reference evidence="2" key="1">
    <citation type="submission" date="2023-03" db="EMBL/GenBank/DDBJ databases">
        <title>Massive genome expansion in bonnet fungi (Mycena s.s.) driven by repeated elements and novel gene families across ecological guilds.</title>
        <authorList>
            <consortium name="Lawrence Berkeley National Laboratory"/>
            <person name="Harder C.B."/>
            <person name="Miyauchi S."/>
            <person name="Viragh M."/>
            <person name="Kuo A."/>
            <person name="Thoen E."/>
            <person name="Andreopoulos B."/>
            <person name="Lu D."/>
            <person name="Skrede I."/>
            <person name="Drula E."/>
            <person name="Henrissat B."/>
            <person name="Morin E."/>
            <person name="Kohler A."/>
            <person name="Barry K."/>
            <person name="LaButti K."/>
            <person name="Morin E."/>
            <person name="Salamov A."/>
            <person name="Lipzen A."/>
            <person name="Mereny Z."/>
            <person name="Hegedus B."/>
            <person name="Baldrian P."/>
            <person name="Stursova M."/>
            <person name="Weitz H."/>
            <person name="Taylor A."/>
            <person name="Grigoriev I.V."/>
            <person name="Nagy L.G."/>
            <person name="Martin F."/>
            <person name="Kauserud H."/>
        </authorList>
    </citation>
    <scope>NUCLEOTIDE SEQUENCE</scope>
    <source>
        <strain evidence="2">CBHHK182m</strain>
    </source>
</reference>
<organism evidence="2 3">
    <name type="scientific">Mycena metata</name>
    <dbReference type="NCBI Taxonomy" id="1033252"/>
    <lineage>
        <taxon>Eukaryota</taxon>
        <taxon>Fungi</taxon>
        <taxon>Dikarya</taxon>
        <taxon>Basidiomycota</taxon>
        <taxon>Agaricomycotina</taxon>
        <taxon>Agaricomycetes</taxon>
        <taxon>Agaricomycetidae</taxon>
        <taxon>Agaricales</taxon>
        <taxon>Marasmiineae</taxon>
        <taxon>Mycenaceae</taxon>
        <taxon>Mycena</taxon>
    </lineage>
</organism>